<gene>
    <name evidence="7" type="primary">LOC108568104</name>
</gene>
<dbReference type="SUPFAM" id="SSF49764">
    <property type="entry name" value="HSP20-like chaperones"/>
    <property type="match status" value="1"/>
</dbReference>
<dbReference type="InterPro" id="IPR001436">
    <property type="entry name" value="Alpha-crystallin/sHSP_animal"/>
</dbReference>
<name>A0ABM1NCG9_NICVS</name>
<dbReference type="RefSeq" id="XP_017784519.1">
    <property type="nucleotide sequence ID" value="XM_017929030.1"/>
</dbReference>
<comment type="similarity">
    <text evidence="2 3 4">Belongs to the small heat shock protein (HSP20) family.</text>
</comment>
<sequence length="180" mass="20768">MSAAQAFWQAKMSLPPVVCRGWPRSSRILDQHFGVTLDVTDSFIPIAAPEEFWRMLGRRRFFRLWKTLASTGDRGSTVIMDVYKFLVNLDVQQFMPDEITVKATGNNVITVEAKHEQRKDRHGLVFRHFVRKYFVPQGYNIEGILSELSSDGMLSIVIPREEEYNQAPIFKFGKLAIKDK</sequence>
<dbReference type="Gene3D" id="2.60.40.790">
    <property type="match status" value="1"/>
</dbReference>
<evidence type="ECO:0000256" key="3">
    <source>
        <dbReference type="PROSITE-ProRule" id="PRU00285"/>
    </source>
</evidence>
<keyword evidence="1" id="KW-0346">Stress response</keyword>
<dbReference type="InterPro" id="IPR055269">
    <property type="entry name" value="Alpha-crystallin/HSP_16"/>
</dbReference>
<evidence type="ECO:0000256" key="4">
    <source>
        <dbReference type="RuleBase" id="RU003616"/>
    </source>
</evidence>
<dbReference type="PRINTS" id="PR00299">
    <property type="entry name" value="ACRYSTALLIN"/>
</dbReference>
<protein>
    <submittedName>
        <fullName evidence="7">Protein lethal(2)essential for life-like</fullName>
    </submittedName>
</protein>
<evidence type="ECO:0000259" key="5">
    <source>
        <dbReference type="PROSITE" id="PS01031"/>
    </source>
</evidence>
<reference evidence="7" key="1">
    <citation type="submission" date="2025-08" db="UniProtKB">
        <authorList>
            <consortium name="RefSeq"/>
        </authorList>
    </citation>
    <scope>IDENTIFICATION</scope>
    <source>
        <tissue evidence="7">Whole Larva</tissue>
    </source>
</reference>
<dbReference type="Pfam" id="PF00011">
    <property type="entry name" value="HSP20"/>
    <property type="match status" value="1"/>
</dbReference>
<dbReference type="PANTHER" id="PTHR45640:SF13">
    <property type="entry name" value="HEAT SHOCK PROTEIN 22-RELATED"/>
    <property type="match status" value="1"/>
</dbReference>
<feature type="domain" description="SHSP" evidence="5">
    <location>
        <begin position="67"/>
        <end position="178"/>
    </location>
</feature>
<accession>A0ABM1NCG9</accession>
<proteinExistence type="inferred from homology"/>
<dbReference type="Proteomes" id="UP000695000">
    <property type="component" value="Unplaced"/>
</dbReference>
<evidence type="ECO:0000256" key="1">
    <source>
        <dbReference type="ARBA" id="ARBA00023016"/>
    </source>
</evidence>
<dbReference type="InterPro" id="IPR008978">
    <property type="entry name" value="HSP20-like_chaperone"/>
</dbReference>
<dbReference type="GeneID" id="108568104"/>
<organism evidence="6 7">
    <name type="scientific">Nicrophorus vespilloides</name>
    <name type="common">Boreal carrion beetle</name>
    <dbReference type="NCBI Taxonomy" id="110193"/>
    <lineage>
        <taxon>Eukaryota</taxon>
        <taxon>Metazoa</taxon>
        <taxon>Ecdysozoa</taxon>
        <taxon>Arthropoda</taxon>
        <taxon>Hexapoda</taxon>
        <taxon>Insecta</taxon>
        <taxon>Pterygota</taxon>
        <taxon>Neoptera</taxon>
        <taxon>Endopterygota</taxon>
        <taxon>Coleoptera</taxon>
        <taxon>Polyphaga</taxon>
        <taxon>Staphyliniformia</taxon>
        <taxon>Silphidae</taxon>
        <taxon>Nicrophorinae</taxon>
        <taxon>Nicrophorus</taxon>
    </lineage>
</organism>
<dbReference type="PANTHER" id="PTHR45640">
    <property type="entry name" value="HEAT SHOCK PROTEIN HSP-12.2-RELATED"/>
    <property type="match status" value="1"/>
</dbReference>
<keyword evidence="6" id="KW-1185">Reference proteome</keyword>
<dbReference type="CDD" id="cd06526">
    <property type="entry name" value="metazoan_ACD"/>
    <property type="match status" value="1"/>
</dbReference>
<dbReference type="PIRSF" id="PIRSF036514">
    <property type="entry name" value="Sm_HSP_B1"/>
    <property type="match status" value="1"/>
</dbReference>
<evidence type="ECO:0000256" key="2">
    <source>
        <dbReference type="PIRNR" id="PIRNR036514"/>
    </source>
</evidence>
<evidence type="ECO:0000313" key="6">
    <source>
        <dbReference type="Proteomes" id="UP000695000"/>
    </source>
</evidence>
<evidence type="ECO:0000313" key="7">
    <source>
        <dbReference type="RefSeq" id="XP_017784519.1"/>
    </source>
</evidence>
<dbReference type="InterPro" id="IPR002068">
    <property type="entry name" value="A-crystallin/Hsp20_dom"/>
</dbReference>
<dbReference type="PROSITE" id="PS01031">
    <property type="entry name" value="SHSP"/>
    <property type="match status" value="1"/>
</dbReference>